<protein>
    <submittedName>
        <fullName evidence="1">23692_t:CDS:1</fullName>
    </submittedName>
</protein>
<evidence type="ECO:0000313" key="2">
    <source>
        <dbReference type="Proteomes" id="UP000789920"/>
    </source>
</evidence>
<dbReference type="EMBL" id="CAJVQC010005531">
    <property type="protein sequence ID" value="CAG8555219.1"/>
    <property type="molecule type" value="Genomic_DNA"/>
</dbReference>
<feature type="non-terminal residue" evidence="1">
    <location>
        <position position="1"/>
    </location>
</feature>
<dbReference type="Proteomes" id="UP000789920">
    <property type="component" value="Unassembled WGS sequence"/>
</dbReference>
<name>A0ACA9LY37_9GLOM</name>
<evidence type="ECO:0000313" key="1">
    <source>
        <dbReference type="EMBL" id="CAG8555219.1"/>
    </source>
</evidence>
<comment type="caution">
    <text evidence="1">The sequence shown here is derived from an EMBL/GenBank/DDBJ whole genome shotgun (WGS) entry which is preliminary data.</text>
</comment>
<sequence>LLVALSVAIAIPLERRTTKFDQCYTSKSVNATILDVRVSPNPPTILLYMFLVPNVNKVGDLFKVICKHKPIPKKKSTSFELTVFALFQYTTLGCARHSFYF</sequence>
<accession>A0ACA9LY37</accession>
<keyword evidence="2" id="KW-1185">Reference proteome</keyword>
<gene>
    <name evidence="1" type="ORF">RPERSI_LOCUS4130</name>
</gene>
<organism evidence="1 2">
    <name type="scientific">Racocetra persica</name>
    <dbReference type="NCBI Taxonomy" id="160502"/>
    <lineage>
        <taxon>Eukaryota</taxon>
        <taxon>Fungi</taxon>
        <taxon>Fungi incertae sedis</taxon>
        <taxon>Mucoromycota</taxon>
        <taxon>Glomeromycotina</taxon>
        <taxon>Glomeromycetes</taxon>
        <taxon>Diversisporales</taxon>
        <taxon>Gigasporaceae</taxon>
        <taxon>Racocetra</taxon>
    </lineage>
</organism>
<proteinExistence type="predicted"/>
<reference evidence="1" key="1">
    <citation type="submission" date="2021-06" db="EMBL/GenBank/DDBJ databases">
        <authorList>
            <person name="Kallberg Y."/>
            <person name="Tangrot J."/>
            <person name="Rosling A."/>
        </authorList>
    </citation>
    <scope>NUCLEOTIDE SEQUENCE</scope>
    <source>
        <strain evidence="1">MA461A</strain>
    </source>
</reference>